<dbReference type="EMBL" id="UZAJ01041199">
    <property type="protein sequence ID" value="VDP18787.1"/>
    <property type="molecule type" value="Genomic_DNA"/>
</dbReference>
<feature type="compositionally biased region" description="Polar residues" evidence="1">
    <location>
        <begin position="153"/>
        <end position="174"/>
    </location>
</feature>
<dbReference type="InterPro" id="IPR006595">
    <property type="entry name" value="CTLH_C"/>
</dbReference>
<feature type="region of interest" description="Disordered" evidence="1">
    <location>
        <begin position="138"/>
        <end position="174"/>
    </location>
</feature>
<dbReference type="Proteomes" id="UP000267606">
    <property type="component" value="Unassembled WGS sequence"/>
</dbReference>
<evidence type="ECO:0000313" key="5">
    <source>
        <dbReference type="WBParaSite" id="OFLC_0001479801-mRNA-1"/>
    </source>
</evidence>
<feature type="region of interest" description="Disordered" evidence="1">
    <location>
        <begin position="52"/>
        <end position="77"/>
    </location>
</feature>
<evidence type="ECO:0000313" key="3">
    <source>
        <dbReference type="EMBL" id="VDP18787.1"/>
    </source>
</evidence>
<feature type="domain" description="CTLH" evidence="2">
    <location>
        <begin position="1"/>
        <end position="49"/>
    </location>
</feature>
<sequence length="335" mass="36759">MILDGEVGNAIDRVRALCPDLLEQNKELALLLNCQYFVEIYAKANNITISSVSSHDSSSSVSPKEETRPTQSSLSAISGGDSYAQVYSRKGHPFTITASNENLEPFICVTRRSRTGNEGMQADSSRFARVQTSNTVIRNMSVDESVDDRAGSDHSSSSNGAVHASNGNATTSNGVVLNGVSQPVSSATTIIDEDQDPSYGDTHQDVIGGAERTFTLCRGWTGGDPKDMMKCEEIDMLLKLGREINFLCQQIVNPPEDLVRRMHDILALICHTKPLDTSLRYLLEQVQQHMGFPKESLLSMHFRTARKLRNDLSAMQLGVAVFADVDKLVAQNLEF</sequence>
<dbReference type="PROSITE" id="PS50897">
    <property type="entry name" value="CTLH"/>
    <property type="match status" value="1"/>
</dbReference>
<dbReference type="STRING" id="387005.A0A183I4X5"/>
<protein>
    <submittedName>
        <fullName evidence="5">CTLH domain-containing protein</fullName>
    </submittedName>
</protein>
<accession>A0A183I4X5</accession>
<dbReference type="WBParaSite" id="OFLC_0001479801-mRNA-1">
    <property type="protein sequence ID" value="OFLC_0001479801-mRNA-1"/>
    <property type="gene ID" value="OFLC_0001479801"/>
</dbReference>
<dbReference type="AlphaFoldDB" id="A0A183I4X5"/>
<proteinExistence type="predicted"/>
<evidence type="ECO:0000256" key="1">
    <source>
        <dbReference type="SAM" id="MobiDB-lite"/>
    </source>
</evidence>
<organism evidence="5">
    <name type="scientific">Onchocerca flexuosa</name>
    <dbReference type="NCBI Taxonomy" id="387005"/>
    <lineage>
        <taxon>Eukaryota</taxon>
        <taxon>Metazoa</taxon>
        <taxon>Ecdysozoa</taxon>
        <taxon>Nematoda</taxon>
        <taxon>Chromadorea</taxon>
        <taxon>Rhabditida</taxon>
        <taxon>Spirurina</taxon>
        <taxon>Spiruromorpha</taxon>
        <taxon>Filarioidea</taxon>
        <taxon>Onchocercidae</taxon>
        <taxon>Onchocerca</taxon>
    </lineage>
</organism>
<gene>
    <name evidence="3" type="ORF">OFLC_LOCUS14787</name>
</gene>
<evidence type="ECO:0000313" key="4">
    <source>
        <dbReference type="Proteomes" id="UP000267606"/>
    </source>
</evidence>
<evidence type="ECO:0000259" key="2">
    <source>
        <dbReference type="PROSITE" id="PS50897"/>
    </source>
</evidence>
<keyword evidence="4" id="KW-1185">Reference proteome</keyword>
<reference evidence="3 4" key="2">
    <citation type="submission" date="2018-11" db="EMBL/GenBank/DDBJ databases">
        <authorList>
            <consortium name="Pathogen Informatics"/>
        </authorList>
    </citation>
    <scope>NUCLEOTIDE SEQUENCE [LARGE SCALE GENOMIC DNA]</scope>
</reference>
<feature type="compositionally biased region" description="Low complexity" evidence="1">
    <location>
        <begin position="52"/>
        <end position="62"/>
    </location>
</feature>
<reference evidence="5" key="1">
    <citation type="submission" date="2016-06" db="UniProtKB">
        <authorList>
            <consortium name="WormBaseParasite"/>
        </authorList>
    </citation>
    <scope>IDENTIFICATION</scope>
</reference>
<name>A0A183I4X5_9BILA</name>